<feature type="region of interest" description="Disordered" evidence="2">
    <location>
        <begin position="193"/>
        <end position="222"/>
    </location>
</feature>
<proteinExistence type="predicted"/>
<keyword evidence="1" id="KW-0863">Zinc-finger</keyword>
<keyword evidence="1" id="KW-0479">Metal-binding</keyword>
<sequence>MDTTQPSNSTPLHPEQNRLKEKLTPLETFDGTDLANTPPGDSTPWPNSVSQRTVWDHEIKISMLQKALNLDLLKEMVSQVDTDNNVEYCTKLRMIENKLLQEKAIQNFGQRFTSTAPRTTTTASADAMDWQPSTIYLASHANVTITRKPFGVSGITGADDAERRTQGVCINCAKPGHIASRCTDSFIPVKRSVRASHASAQEAPKDPQEKRIEGTHSEQGKE</sequence>
<accession>A0A1D2J2X3</accession>
<dbReference type="GO" id="GO:0003676">
    <property type="term" value="F:nucleic acid binding"/>
    <property type="evidence" value="ECO:0007669"/>
    <property type="project" value="InterPro"/>
</dbReference>
<evidence type="ECO:0000313" key="5">
    <source>
        <dbReference type="Proteomes" id="UP000242814"/>
    </source>
</evidence>
<feature type="compositionally biased region" description="Basic and acidic residues" evidence="2">
    <location>
        <begin position="203"/>
        <end position="222"/>
    </location>
</feature>
<comment type="caution">
    <text evidence="4">The sequence shown here is derived from an EMBL/GenBank/DDBJ whole genome shotgun (WGS) entry which is preliminary data.</text>
</comment>
<gene>
    <name evidence="4" type="ORF">ACO22_08060</name>
</gene>
<dbReference type="EMBL" id="LZYO01000889">
    <property type="protein sequence ID" value="ODH12644.1"/>
    <property type="molecule type" value="Genomic_DNA"/>
</dbReference>
<protein>
    <recommendedName>
        <fullName evidence="3">CCHC-type domain-containing protein</fullName>
    </recommendedName>
</protein>
<dbReference type="PROSITE" id="PS50158">
    <property type="entry name" value="ZF_CCHC"/>
    <property type="match status" value="1"/>
</dbReference>
<feature type="compositionally biased region" description="Polar residues" evidence="2">
    <location>
        <begin position="1"/>
        <end position="11"/>
    </location>
</feature>
<reference evidence="4 5" key="1">
    <citation type="submission" date="2016-06" db="EMBL/GenBank/DDBJ databases">
        <authorList>
            <person name="Kjaerup R.B."/>
            <person name="Dalgaard T.S."/>
            <person name="Juul-Madsen H.R."/>
        </authorList>
    </citation>
    <scope>NUCLEOTIDE SEQUENCE [LARGE SCALE GENOMIC DNA]</scope>
    <source>
        <strain evidence="4 5">Pb300</strain>
    </source>
</reference>
<evidence type="ECO:0000256" key="2">
    <source>
        <dbReference type="SAM" id="MobiDB-lite"/>
    </source>
</evidence>
<name>A0A1D2J2X3_PARBR</name>
<organism evidence="4 5">
    <name type="scientific">Paracoccidioides brasiliensis</name>
    <dbReference type="NCBI Taxonomy" id="121759"/>
    <lineage>
        <taxon>Eukaryota</taxon>
        <taxon>Fungi</taxon>
        <taxon>Dikarya</taxon>
        <taxon>Ascomycota</taxon>
        <taxon>Pezizomycotina</taxon>
        <taxon>Eurotiomycetes</taxon>
        <taxon>Eurotiomycetidae</taxon>
        <taxon>Onygenales</taxon>
        <taxon>Ajellomycetaceae</taxon>
        <taxon>Paracoccidioides</taxon>
    </lineage>
</organism>
<dbReference type="VEuPathDB" id="FungiDB:PADG_03501"/>
<feature type="compositionally biased region" description="Basic and acidic residues" evidence="2">
    <location>
        <begin position="15"/>
        <end position="24"/>
    </location>
</feature>
<feature type="domain" description="CCHC-type" evidence="3">
    <location>
        <begin position="169"/>
        <end position="184"/>
    </location>
</feature>
<dbReference type="GO" id="GO:0008270">
    <property type="term" value="F:zinc ion binding"/>
    <property type="evidence" value="ECO:0007669"/>
    <property type="project" value="UniProtKB-KW"/>
</dbReference>
<dbReference type="InterPro" id="IPR036875">
    <property type="entry name" value="Znf_CCHC_sf"/>
</dbReference>
<dbReference type="VEuPathDB" id="FungiDB:PABG_01025"/>
<evidence type="ECO:0000256" key="1">
    <source>
        <dbReference type="PROSITE-ProRule" id="PRU00047"/>
    </source>
</evidence>
<evidence type="ECO:0000313" key="4">
    <source>
        <dbReference type="EMBL" id="ODH12644.1"/>
    </source>
</evidence>
<keyword evidence="1" id="KW-0862">Zinc</keyword>
<feature type="region of interest" description="Disordered" evidence="2">
    <location>
        <begin position="1"/>
        <end position="49"/>
    </location>
</feature>
<dbReference type="AlphaFoldDB" id="A0A1D2J2X3"/>
<dbReference type="SUPFAM" id="SSF57756">
    <property type="entry name" value="Retrovirus zinc finger-like domains"/>
    <property type="match status" value="1"/>
</dbReference>
<dbReference type="InterPro" id="IPR001878">
    <property type="entry name" value="Znf_CCHC"/>
</dbReference>
<evidence type="ECO:0000259" key="3">
    <source>
        <dbReference type="PROSITE" id="PS50158"/>
    </source>
</evidence>
<dbReference type="Proteomes" id="UP000242814">
    <property type="component" value="Unassembled WGS sequence"/>
</dbReference>